<dbReference type="SUPFAM" id="SSF56672">
    <property type="entry name" value="DNA/RNA polymerases"/>
    <property type="match status" value="1"/>
</dbReference>
<comment type="caution">
    <text evidence="2">The sequence shown here is derived from an EMBL/GenBank/DDBJ whole genome shotgun (WGS) entry which is preliminary data.</text>
</comment>
<reference evidence="2" key="1">
    <citation type="submission" date="2018-11" db="EMBL/GenBank/DDBJ databases">
        <authorList>
            <person name="Alioto T."/>
            <person name="Alioto T."/>
        </authorList>
    </citation>
    <scope>NUCLEOTIDE SEQUENCE</scope>
</reference>
<dbReference type="CDD" id="cd09275">
    <property type="entry name" value="RNase_HI_RT_DIRS1"/>
    <property type="match status" value="1"/>
</dbReference>
<keyword evidence="3" id="KW-1185">Reference proteome</keyword>
<dbReference type="PANTHER" id="PTHR33050:SF8">
    <property type="entry name" value="REVERSE TRANSCRIPTASE DOMAIN-CONTAINING PROTEIN"/>
    <property type="match status" value="1"/>
</dbReference>
<evidence type="ECO:0000313" key="3">
    <source>
        <dbReference type="Proteomes" id="UP000596742"/>
    </source>
</evidence>
<keyword evidence="1" id="KW-0472">Membrane</keyword>
<name>A0A8B6GN08_MYTGA</name>
<dbReference type="EMBL" id="UYJE01008715">
    <property type="protein sequence ID" value="VDI66538.1"/>
    <property type="molecule type" value="Genomic_DNA"/>
</dbReference>
<dbReference type="InterPro" id="IPR043502">
    <property type="entry name" value="DNA/RNA_pol_sf"/>
</dbReference>
<accession>A0A8B6GN08</accession>
<keyword evidence="1" id="KW-1133">Transmembrane helix</keyword>
<keyword evidence="1" id="KW-0812">Transmembrane</keyword>
<dbReference type="AlphaFoldDB" id="A0A8B6GN08"/>
<sequence length="608" mass="68717">MQNLLMNTIQLCQQSMQQMNKQGEQIQPSFNLSTALGHGSTSLGIAPSFNSTIPVYSTNSSTPGKFGFPASSFSAVDMVSPELRNDIITGKDVNLNILLIPNYEHSTMKKNKESDVRLQRNLSMDEFVIAFGRYKRIMGTAFPNRNEELDLYLAHIIKTANIWPDCFYEYHKMFSAKCAVMLIQHNIKIDWSKGDSDLRNMVCAGSKINTCRKCHSTTHSTVMCSVQQQNFQPQRNSNSSRNTPDSLGRDVIFVDGLPVCNNFNGFKGCTKPYCKYVHACKTCKSKTHGKATCQNYKEGYQHNDQNSVKASNDFLTVDRPTDCGERTMALLSLIFNKLSIPLSKKKTVGPSCVLEYLGIVLDTVNMQARLPQDKVKRITDFITLILSKKSCTRKELEQLLGHLNFATRVILPGRSFVSYLYKLMSSVKESFYHVHLNKECKADLYMWLSFLKNWNGINFFYEKTLTKAADMMLYTDASSLIGFGGYYQHKWFCDRWPDNLPCKSDFAASMAFLELYPIVVAAVLWATVHIIAKGRSKETNIMKLMRKLTMCAATYNFAVYSDNLPGKSNVIADALSRLQMNKFRLLAPLAEATATPCPQLSDILWTAQ</sequence>
<evidence type="ECO:0000313" key="2">
    <source>
        <dbReference type="EMBL" id="VDI66538.1"/>
    </source>
</evidence>
<dbReference type="PANTHER" id="PTHR33050">
    <property type="entry name" value="REVERSE TRANSCRIPTASE DOMAIN-CONTAINING PROTEIN"/>
    <property type="match status" value="1"/>
</dbReference>
<gene>
    <name evidence="2" type="ORF">MGAL_10B024315</name>
</gene>
<evidence type="ECO:0008006" key="4">
    <source>
        <dbReference type="Google" id="ProtNLM"/>
    </source>
</evidence>
<dbReference type="OrthoDB" id="8959254at2759"/>
<organism evidence="2 3">
    <name type="scientific">Mytilus galloprovincialis</name>
    <name type="common">Mediterranean mussel</name>
    <dbReference type="NCBI Taxonomy" id="29158"/>
    <lineage>
        <taxon>Eukaryota</taxon>
        <taxon>Metazoa</taxon>
        <taxon>Spiralia</taxon>
        <taxon>Lophotrochozoa</taxon>
        <taxon>Mollusca</taxon>
        <taxon>Bivalvia</taxon>
        <taxon>Autobranchia</taxon>
        <taxon>Pteriomorphia</taxon>
        <taxon>Mytilida</taxon>
        <taxon>Mytiloidea</taxon>
        <taxon>Mytilidae</taxon>
        <taxon>Mytilinae</taxon>
        <taxon>Mytilus</taxon>
    </lineage>
</organism>
<protein>
    <recommendedName>
        <fullName evidence="4">C3H1-type domain-containing protein</fullName>
    </recommendedName>
</protein>
<dbReference type="InterPro" id="IPR052055">
    <property type="entry name" value="Hepadnavirus_pol/RT"/>
</dbReference>
<feature type="transmembrane region" description="Helical" evidence="1">
    <location>
        <begin position="506"/>
        <end position="532"/>
    </location>
</feature>
<evidence type="ECO:0000256" key="1">
    <source>
        <dbReference type="SAM" id="Phobius"/>
    </source>
</evidence>
<proteinExistence type="predicted"/>
<dbReference type="Proteomes" id="UP000596742">
    <property type="component" value="Unassembled WGS sequence"/>
</dbReference>